<dbReference type="AlphaFoldDB" id="A0AAW9PSG1"/>
<dbReference type="EMBL" id="JAZBJZ010000039">
    <property type="protein sequence ID" value="MEE3717337.1"/>
    <property type="molecule type" value="Genomic_DNA"/>
</dbReference>
<evidence type="ECO:0000313" key="1">
    <source>
        <dbReference type="EMBL" id="MEE3717337.1"/>
    </source>
</evidence>
<evidence type="ECO:0000313" key="2">
    <source>
        <dbReference type="Proteomes" id="UP001333818"/>
    </source>
</evidence>
<proteinExistence type="predicted"/>
<gene>
    <name evidence="1" type="ORF">V2H45_11305</name>
</gene>
<dbReference type="RefSeq" id="WP_330483766.1">
    <property type="nucleotide sequence ID" value="NZ_JAZBJZ010000039.1"/>
</dbReference>
<comment type="caution">
    <text evidence="1">The sequence shown here is derived from an EMBL/GenBank/DDBJ whole genome shotgun (WGS) entry which is preliminary data.</text>
</comment>
<accession>A0AAW9PSG1</accession>
<reference evidence="1" key="1">
    <citation type="submission" date="2024-01" db="EMBL/GenBank/DDBJ databases">
        <title>Bank of Algae and Cyanobacteria of the Azores (BACA) strain genomes.</title>
        <authorList>
            <person name="Luz R."/>
            <person name="Cordeiro R."/>
            <person name="Fonseca A."/>
            <person name="Goncalves V."/>
        </authorList>
    </citation>
    <scope>NUCLEOTIDE SEQUENCE</scope>
    <source>
        <strain evidence="1">BACA0141</strain>
    </source>
</reference>
<keyword evidence="2" id="KW-1185">Reference proteome</keyword>
<name>A0AAW9PSG1_9CYAN</name>
<protein>
    <submittedName>
        <fullName evidence="1">Uncharacterized protein</fullName>
    </submittedName>
</protein>
<sequence>MSQSLDTPPTTATENATAKLVLVQSDNLCLAFSVNRVQEVLLKASVTKQKNNSITQYKDLIVPVLFGHHICPEMPEVPIILCQSALIKGGFLAIACSVLPKLTEIAPQDWIEVPALPAPWQSNGKGCEFEQITYTYTSGIGKG</sequence>
<dbReference type="Proteomes" id="UP001333818">
    <property type="component" value="Unassembled WGS sequence"/>
</dbReference>
<organism evidence="1 2">
    <name type="scientific">Tumidithrix elongata BACA0141</name>
    <dbReference type="NCBI Taxonomy" id="2716417"/>
    <lineage>
        <taxon>Bacteria</taxon>
        <taxon>Bacillati</taxon>
        <taxon>Cyanobacteriota</taxon>
        <taxon>Cyanophyceae</taxon>
        <taxon>Pseudanabaenales</taxon>
        <taxon>Pseudanabaenaceae</taxon>
        <taxon>Tumidithrix</taxon>
        <taxon>Tumidithrix elongata</taxon>
    </lineage>
</organism>